<accession>A0A1H8CZX7</accession>
<feature type="transmembrane region" description="Helical" evidence="1">
    <location>
        <begin position="49"/>
        <end position="76"/>
    </location>
</feature>
<dbReference type="Proteomes" id="UP000199695">
    <property type="component" value="Unassembled WGS sequence"/>
</dbReference>
<dbReference type="AlphaFoldDB" id="A0A1H8CZX7"/>
<dbReference type="STRING" id="1173111.SAMN05444955_104213"/>
<reference evidence="2 3" key="1">
    <citation type="submission" date="2016-10" db="EMBL/GenBank/DDBJ databases">
        <authorList>
            <person name="de Groot N.N."/>
        </authorList>
    </citation>
    <scope>NUCLEOTIDE SEQUENCE [LARGE SCALE GENOMIC DNA]</scope>
    <source>
        <strain evidence="2 3">DSM 46701</strain>
    </source>
</reference>
<protein>
    <submittedName>
        <fullName evidence="2">Uncharacterized protein</fullName>
    </submittedName>
</protein>
<evidence type="ECO:0000256" key="1">
    <source>
        <dbReference type="SAM" id="Phobius"/>
    </source>
</evidence>
<keyword evidence="1" id="KW-0472">Membrane</keyword>
<dbReference type="EMBL" id="FOCQ01000004">
    <property type="protein sequence ID" value="SEN00546.1"/>
    <property type="molecule type" value="Genomic_DNA"/>
</dbReference>
<dbReference type="OrthoDB" id="2989878at2"/>
<dbReference type="InterPro" id="IPR011990">
    <property type="entry name" value="TPR-like_helical_dom_sf"/>
</dbReference>
<sequence>MEEQYKKFLIVSTLSVILCLILIFGVYILPISPKLIIKTESSDQIANQIAYMNFLLTFLATLGTVTGLAFALYGYYQTQKIPELVKDQVRKQINVQMNQVTNEMNETVKKSLKALVQLSERSVLGRHNYVNPLSPLYDIEEAEQTFPELWGLEYFKAIYKWYESYDFKNKKDEAIALMKSHIEKNPEHIKAYIYLIFWHKISGSHIEAIIVLRDLLKVQPSLCYEEGLYQDLDWNSSREIVEFRNKVLFDAEKKLYEAEGKLDEFFDFGKPTVLEEKLQKYRANMEMEIFKRKYFYAR</sequence>
<gene>
    <name evidence="2" type="ORF">SAMN05444955_104213</name>
</gene>
<keyword evidence="3" id="KW-1185">Reference proteome</keyword>
<dbReference type="SUPFAM" id="SSF48452">
    <property type="entry name" value="TPR-like"/>
    <property type="match status" value="1"/>
</dbReference>
<evidence type="ECO:0000313" key="3">
    <source>
        <dbReference type="Proteomes" id="UP000199695"/>
    </source>
</evidence>
<feature type="transmembrane region" description="Helical" evidence="1">
    <location>
        <begin position="7"/>
        <end position="29"/>
    </location>
</feature>
<name>A0A1H8CZX7_9BACL</name>
<dbReference type="RefSeq" id="WP_089966428.1">
    <property type="nucleotide sequence ID" value="NZ_FOCQ01000004.1"/>
</dbReference>
<evidence type="ECO:0000313" key="2">
    <source>
        <dbReference type="EMBL" id="SEN00546.1"/>
    </source>
</evidence>
<organism evidence="2 3">
    <name type="scientific">Lihuaxuella thermophila</name>
    <dbReference type="NCBI Taxonomy" id="1173111"/>
    <lineage>
        <taxon>Bacteria</taxon>
        <taxon>Bacillati</taxon>
        <taxon>Bacillota</taxon>
        <taxon>Bacilli</taxon>
        <taxon>Bacillales</taxon>
        <taxon>Thermoactinomycetaceae</taxon>
        <taxon>Lihuaxuella</taxon>
    </lineage>
</organism>
<keyword evidence="1" id="KW-0812">Transmembrane</keyword>
<keyword evidence="1" id="KW-1133">Transmembrane helix</keyword>
<proteinExistence type="predicted"/>